<evidence type="ECO:0000256" key="1">
    <source>
        <dbReference type="SAM" id="MobiDB-lite"/>
    </source>
</evidence>
<comment type="caution">
    <text evidence="2">The sequence shown here is derived from an EMBL/GenBank/DDBJ whole genome shotgun (WGS) entry which is preliminary data.</text>
</comment>
<keyword evidence="3" id="KW-1185">Reference proteome</keyword>
<accession>A0A2S5DGA9</accession>
<gene>
    <name evidence="2" type="ORF">C2I19_09900</name>
</gene>
<name>A0A2S5DGA9_9NEIS</name>
<protein>
    <submittedName>
        <fullName evidence="2">Uncharacterized protein</fullName>
    </submittedName>
</protein>
<evidence type="ECO:0000313" key="2">
    <source>
        <dbReference type="EMBL" id="POZ62126.1"/>
    </source>
</evidence>
<proteinExistence type="predicted"/>
<dbReference type="Proteomes" id="UP000237082">
    <property type="component" value="Unassembled WGS sequence"/>
</dbReference>
<feature type="region of interest" description="Disordered" evidence="1">
    <location>
        <begin position="67"/>
        <end position="90"/>
    </location>
</feature>
<sequence length="90" mass="9920">MHFTPRWLLAPLLLLSLLWQFEARAIGHAELAPAAAAPAISTWSEQLPVDTPFLLVQEVRDNFRRADAKRDAGTPVRDIAALPPRPNDAG</sequence>
<organism evidence="2 3">
    <name type="scientific">Chromobacterium alticapitis</name>
    <dbReference type="NCBI Taxonomy" id="2073169"/>
    <lineage>
        <taxon>Bacteria</taxon>
        <taxon>Pseudomonadati</taxon>
        <taxon>Pseudomonadota</taxon>
        <taxon>Betaproteobacteria</taxon>
        <taxon>Neisseriales</taxon>
        <taxon>Chromobacteriaceae</taxon>
        <taxon>Chromobacterium</taxon>
    </lineage>
</organism>
<reference evidence="3" key="1">
    <citation type="submission" date="2018-02" db="EMBL/GenBank/DDBJ databases">
        <authorList>
            <person name="O'Hara-Hanley K."/>
            <person name="Soby S."/>
        </authorList>
    </citation>
    <scope>NUCLEOTIDE SEQUENCE [LARGE SCALE GENOMIC DNA]</scope>
    <source>
        <strain evidence="3">MWU14-2602</strain>
    </source>
</reference>
<evidence type="ECO:0000313" key="3">
    <source>
        <dbReference type="Proteomes" id="UP000237082"/>
    </source>
</evidence>
<dbReference type="EMBL" id="PQWB01000036">
    <property type="protein sequence ID" value="POZ62126.1"/>
    <property type="molecule type" value="Genomic_DNA"/>
</dbReference>
<dbReference type="AlphaFoldDB" id="A0A2S5DGA9"/>